<organism evidence="1 2">
    <name type="scientific">Rufibacter immobilis</name>
    <dbReference type="NCBI Taxonomy" id="1348778"/>
    <lineage>
        <taxon>Bacteria</taxon>
        <taxon>Pseudomonadati</taxon>
        <taxon>Bacteroidota</taxon>
        <taxon>Cytophagia</taxon>
        <taxon>Cytophagales</taxon>
        <taxon>Hymenobacteraceae</taxon>
        <taxon>Rufibacter</taxon>
    </lineage>
</organism>
<sequence length="295" mass="35040">MKLVLDCYLTAIQNKNYKFLSINQDIIDDWALIQNDTNRKSIVSHKSVVFSISQLFKRTTAYYNLISFDNIILWYRNVLTDNEKHYKAGHNFNIFNLLKDKFGFSIQETMHSKLLQFLLDTNETHGQGGKFLLEFLKMLNVESPEKGVWDVTAEIGRIDILITRKLPHSIIIIENKSNWAIDQKNQLYRYWYNAIFLKTKEYSTSFYERNVNNYKILYLVPNTHKELEYQSISKPKELPYSSYHDLPDIVPIQITIVSFDEHIQRWLTNCLSVLPADNHRIREYIIQYQHLCNNL</sequence>
<dbReference type="InterPro" id="IPR029470">
    <property type="entry name" value="PDDEXK_4"/>
</dbReference>
<proteinExistence type="predicted"/>
<dbReference type="AlphaFoldDB" id="A0A3M9MQU9"/>
<dbReference type="EMBL" id="RJJE01000017">
    <property type="protein sequence ID" value="RNI27914.1"/>
    <property type="molecule type" value="Genomic_DNA"/>
</dbReference>
<comment type="caution">
    <text evidence="1">The sequence shown here is derived from an EMBL/GenBank/DDBJ whole genome shotgun (WGS) entry which is preliminary data.</text>
</comment>
<gene>
    <name evidence="1" type="ORF">EFA69_17660</name>
</gene>
<accession>A0A3M9MQU9</accession>
<name>A0A3M9MQU9_9BACT</name>
<keyword evidence="2" id="KW-1185">Reference proteome</keyword>
<dbReference type="Proteomes" id="UP000271010">
    <property type="component" value="Unassembled WGS sequence"/>
</dbReference>
<evidence type="ECO:0000313" key="1">
    <source>
        <dbReference type="EMBL" id="RNI27914.1"/>
    </source>
</evidence>
<dbReference type="RefSeq" id="WP_123134381.1">
    <property type="nucleotide sequence ID" value="NZ_RJJE01000017.1"/>
</dbReference>
<dbReference type="Pfam" id="PF14281">
    <property type="entry name" value="PDDEXK_4"/>
    <property type="match status" value="1"/>
</dbReference>
<dbReference type="OrthoDB" id="6346224at2"/>
<reference evidence="1 2" key="1">
    <citation type="submission" date="2018-11" db="EMBL/GenBank/DDBJ databases">
        <title>Rufibacter latericius sp. nov., isolated from water in Baiyang Lake.</title>
        <authorList>
            <person name="Yang Y."/>
        </authorList>
    </citation>
    <scope>NUCLEOTIDE SEQUENCE [LARGE SCALE GENOMIC DNA]</scope>
    <source>
        <strain evidence="1 2">MCC P1</strain>
    </source>
</reference>
<protein>
    <submittedName>
        <fullName evidence="1">Uncharacterized protein</fullName>
    </submittedName>
</protein>
<evidence type="ECO:0000313" key="2">
    <source>
        <dbReference type="Proteomes" id="UP000271010"/>
    </source>
</evidence>